<protein>
    <submittedName>
        <fullName evidence="2">DDE family transposase</fullName>
    </submittedName>
</protein>
<evidence type="ECO:0000313" key="3">
    <source>
        <dbReference type="Proteomes" id="UP000280726"/>
    </source>
</evidence>
<sequence length="458" mass="48699">MKPSHTIRPVFDESNLVSAAGLVPALRLAESAGLYGLVEGLTVPSPNAGVKTASVVGGMLAGADSIDDLDLLRHGGMGRVFDGVRAPSTLGTFLRSFTHGHVQQLDKVSGALLAGLARQVPALVNSGARAQGIAFVDVDDTIREVHGYAKQAAAYGYSGVRGLNVQLATLSTEVAAPVIVRARLRRGNVASHTGAGQLLAQALGTARAAGVSGPVLCRADSAYYGHAFVATALRHGVWFSVTVRMNPQAKAAIAGIGEDAWTPIRYPHAVWDEAEQRWVSDAEVAEVPFVAFTSRRKAEQVTCRLIVRRVRRLQPLAGDGSEQGELFAAYRHHAFITNSDLDTIEADQRHRGHAIVEQVIAELKDGPLAHLPSGKYAANAAWVAMATIAFNIARAAAVAADMATARWATLRRKIINVPARIATTGRRLILHLPARWAWAEHWTTLHTAATGPPPATTT</sequence>
<evidence type="ECO:0000313" key="2">
    <source>
        <dbReference type="EMBL" id="RPF26107.1"/>
    </source>
</evidence>
<dbReference type="AlphaFoldDB" id="A0A3N4Z0I2"/>
<organism evidence="2 3">
    <name type="scientific">Georgenia muralis</name>
    <dbReference type="NCBI Taxonomy" id="154117"/>
    <lineage>
        <taxon>Bacteria</taxon>
        <taxon>Bacillati</taxon>
        <taxon>Actinomycetota</taxon>
        <taxon>Actinomycetes</taxon>
        <taxon>Micrococcales</taxon>
        <taxon>Bogoriellaceae</taxon>
        <taxon>Georgenia</taxon>
    </lineage>
</organism>
<proteinExistence type="predicted"/>
<dbReference type="RefSeq" id="WP_425459471.1">
    <property type="nucleotide sequence ID" value="NZ_RKRA01000001.1"/>
</dbReference>
<reference evidence="2 3" key="1">
    <citation type="submission" date="2018-11" db="EMBL/GenBank/DDBJ databases">
        <title>Sequencing the genomes of 1000 actinobacteria strains.</title>
        <authorList>
            <person name="Klenk H.-P."/>
        </authorList>
    </citation>
    <scope>NUCLEOTIDE SEQUENCE [LARGE SCALE GENOMIC DNA]</scope>
    <source>
        <strain evidence="2 3">DSM 14418</strain>
    </source>
</reference>
<dbReference type="InterPro" id="IPR025668">
    <property type="entry name" value="Tnp_DDE_dom"/>
</dbReference>
<gene>
    <name evidence="2" type="ORF">EDD32_0532</name>
</gene>
<dbReference type="InterPro" id="IPR047960">
    <property type="entry name" value="Transpos_IS1380"/>
</dbReference>
<accession>A0A3N4Z0I2</accession>
<dbReference type="NCBIfam" id="NF033539">
    <property type="entry name" value="transpos_IS1380"/>
    <property type="match status" value="1"/>
</dbReference>
<dbReference type="Pfam" id="PF13701">
    <property type="entry name" value="DDE_Tnp_1_4"/>
    <property type="match status" value="1"/>
</dbReference>
<keyword evidence="3" id="KW-1185">Reference proteome</keyword>
<dbReference type="EMBL" id="RKRA01000001">
    <property type="protein sequence ID" value="RPF26107.1"/>
    <property type="molecule type" value="Genomic_DNA"/>
</dbReference>
<name>A0A3N4Z0I2_9MICO</name>
<evidence type="ECO:0000259" key="1">
    <source>
        <dbReference type="Pfam" id="PF13701"/>
    </source>
</evidence>
<feature type="domain" description="Transposase DDE" evidence="1">
    <location>
        <begin position="56"/>
        <end position="445"/>
    </location>
</feature>
<dbReference type="Proteomes" id="UP000280726">
    <property type="component" value="Unassembled WGS sequence"/>
</dbReference>
<comment type="caution">
    <text evidence="2">The sequence shown here is derived from an EMBL/GenBank/DDBJ whole genome shotgun (WGS) entry which is preliminary data.</text>
</comment>